<dbReference type="Proteomes" id="UP000279236">
    <property type="component" value="Unassembled WGS sequence"/>
</dbReference>
<gene>
    <name evidence="2" type="ORF">EHS24_002729</name>
</gene>
<feature type="compositionally biased region" description="Basic and acidic residues" evidence="1">
    <location>
        <begin position="496"/>
        <end position="512"/>
    </location>
</feature>
<protein>
    <submittedName>
        <fullName evidence="2">Uncharacterized protein</fullName>
    </submittedName>
</protein>
<dbReference type="EMBL" id="RSCE01000013">
    <property type="protein sequence ID" value="RSH78264.1"/>
    <property type="molecule type" value="Genomic_DNA"/>
</dbReference>
<keyword evidence="3" id="KW-1185">Reference proteome</keyword>
<feature type="region of interest" description="Disordered" evidence="1">
    <location>
        <begin position="483"/>
        <end position="555"/>
    </location>
</feature>
<evidence type="ECO:0000256" key="1">
    <source>
        <dbReference type="SAM" id="MobiDB-lite"/>
    </source>
</evidence>
<reference evidence="2 3" key="1">
    <citation type="submission" date="2018-11" db="EMBL/GenBank/DDBJ databases">
        <title>Genome sequence of Apiotrichum porosum DSM 27194.</title>
        <authorList>
            <person name="Aliyu H."/>
            <person name="Gorte O."/>
            <person name="Ochsenreither K."/>
        </authorList>
    </citation>
    <scope>NUCLEOTIDE SEQUENCE [LARGE SCALE GENOMIC DNA]</scope>
    <source>
        <strain evidence="2 3">DSM 27194</strain>
    </source>
</reference>
<accession>A0A427XHQ4</accession>
<name>A0A427XHQ4_9TREE</name>
<evidence type="ECO:0000313" key="2">
    <source>
        <dbReference type="EMBL" id="RSH78264.1"/>
    </source>
</evidence>
<dbReference type="RefSeq" id="XP_028473411.1">
    <property type="nucleotide sequence ID" value="XM_028618455.1"/>
</dbReference>
<dbReference type="GeneID" id="39587272"/>
<proteinExistence type="predicted"/>
<feature type="region of interest" description="Disordered" evidence="1">
    <location>
        <begin position="146"/>
        <end position="166"/>
    </location>
</feature>
<comment type="caution">
    <text evidence="2">The sequence shown here is derived from an EMBL/GenBank/DDBJ whole genome shotgun (WGS) entry which is preliminary data.</text>
</comment>
<feature type="region of interest" description="Disordered" evidence="1">
    <location>
        <begin position="319"/>
        <end position="338"/>
    </location>
</feature>
<dbReference type="AlphaFoldDB" id="A0A427XHQ4"/>
<sequence>MGSNPPIRAIPPQVAEPNRHIAHFLSATRPYALEHARKGMSYFVRSRTGGDHLREEDWNLDYDPARAPSVLPSAAALLARADTELRRLADTELRDRARKVFAAKLALDAAAANAVRPHAKRLADARCAPYPSRRKDGAGSTAHHMLDQQHHHHHHNGGGGAARLHEAREGGASDALGIANGVAAGGASAMGLRSSLLHVTTTPAFPSATRPTSAPKKLVLDNSPLAELALAERFKSNAVQGAAGRLTVQMPRGGIFARGVASQPVKVAAALAQVKAQAQHASPTAPGAASFDELRFLGLSLNGPPIMDGPTYIAPAATPSSNVTPAAQRPAPQPSQPAPVIRFDLATLLTAGRGDQPQPAQPFIPGHSVPTNWHWALQDATAPTPQPPLNQWPTVGMPTTVDAATTTAMLAAKMASAAANRAANTNANVTATATRTGNWANIAINESPLASPRTGADEAAGTRTLHQPPHDFIAALSDWVDSNFTGNPPQNPNCGHHLDDRVGSADPPHRYDLTSTLDRVNWSRPLSAPPEQQPQDAPDVDMVGESSPSGGAPVIMPLEPEYDPPSFAHTAVDDTLFPERSSLQPTSPAYLAPSPASHEWAVPTAGPTPWPSNDDSWLYNYGLGVDLDPTVGVNAKPTYPAPYSYGYQPKADPATHMITNPSPNPQHSHSHSFFDMPIDTIDTIDDPNDALRMY</sequence>
<evidence type="ECO:0000313" key="3">
    <source>
        <dbReference type="Proteomes" id="UP000279236"/>
    </source>
</evidence>
<organism evidence="2 3">
    <name type="scientific">Apiotrichum porosum</name>
    <dbReference type="NCBI Taxonomy" id="105984"/>
    <lineage>
        <taxon>Eukaryota</taxon>
        <taxon>Fungi</taxon>
        <taxon>Dikarya</taxon>
        <taxon>Basidiomycota</taxon>
        <taxon>Agaricomycotina</taxon>
        <taxon>Tremellomycetes</taxon>
        <taxon>Trichosporonales</taxon>
        <taxon>Trichosporonaceae</taxon>
        <taxon>Apiotrichum</taxon>
    </lineage>
</organism>